<feature type="compositionally biased region" description="Gly residues" evidence="1">
    <location>
        <begin position="377"/>
        <end position="392"/>
    </location>
</feature>
<name>A0A7S1ERV2_9RHOD</name>
<evidence type="ECO:0000256" key="1">
    <source>
        <dbReference type="SAM" id="MobiDB-lite"/>
    </source>
</evidence>
<organism evidence="3">
    <name type="scientific">Timspurckia oligopyrenoides</name>
    <dbReference type="NCBI Taxonomy" id="708627"/>
    <lineage>
        <taxon>Eukaryota</taxon>
        <taxon>Rhodophyta</taxon>
        <taxon>Bangiophyceae</taxon>
        <taxon>Porphyridiales</taxon>
        <taxon>Porphyridiaceae</taxon>
        <taxon>Timspurckia</taxon>
    </lineage>
</organism>
<gene>
    <name evidence="3" type="ORF">TOLI1172_LOCUS4440</name>
</gene>
<feature type="compositionally biased region" description="Basic and acidic residues" evidence="1">
    <location>
        <begin position="276"/>
        <end position="295"/>
    </location>
</feature>
<proteinExistence type="predicted"/>
<sequence length="400" mass="42772">MDMLEEGTEDVFFWSMELKPDKVEELNLEENAVVNIRLVSYGEVMHDAKSRSVISLRTDSEDKRTALCVLHAGTLETFRLDFEIGGPERYHLSVSGKNPVFLTGEIRFVYENDSDDSSMPADPSDASFDENLINHYDDDSNSEHCSTCCSTCGDSELEGADVFRGGHMYRGHECGHGRGHGRGHGHGRDSDAELYQPPQQQLMLEAGRRSHPRAVIEEIPDEKPEEPAGASDKNATKSKAEDKVDPKSSADQQPAMNATPTKTSAVKSSAKKSKKENKNQESALKPEKERLDRAESGVQSGKAGPVNEGNGPATPPASKRPRSSSKGSVKKSPSGNASGASGSKSNGVSQQQPTADGKESKEKSQGGNNTPKRRRFGGGGGSAGAQPGGSGSTPGASRKQ</sequence>
<feature type="domain" description="Nucleoplasmin-like" evidence="2">
    <location>
        <begin position="13"/>
        <end position="105"/>
    </location>
</feature>
<dbReference type="EMBL" id="HBFP01006224">
    <property type="protein sequence ID" value="CAD8820051.1"/>
    <property type="molecule type" value="Transcribed_RNA"/>
</dbReference>
<feature type="region of interest" description="Disordered" evidence="1">
    <location>
        <begin position="217"/>
        <end position="400"/>
    </location>
</feature>
<reference evidence="3" key="1">
    <citation type="submission" date="2021-01" db="EMBL/GenBank/DDBJ databases">
        <authorList>
            <person name="Corre E."/>
            <person name="Pelletier E."/>
            <person name="Niang G."/>
            <person name="Scheremetjew M."/>
            <person name="Finn R."/>
            <person name="Kale V."/>
            <person name="Holt S."/>
            <person name="Cochrane G."/>
            <person name="Meng A."/>
            <person name="Brown T."/>
            <person name="Cohen L."/>
        </authorList>
    </citation>
    <scope>NUCLEOTIDE SEQUENCE</scope>
    <source>
        <strain evidence="3">CCMP3278</strain>
    </source>
</reference>
<feature type="compositionally biased region" description="Low complexity" evidence="1">
    <location>
        <begin position="258"/>
        <end position="268"/>
    </location>
</feature>
<accession>A0A7S1ERV2</accession>
<feature type="compositionally biased region" description="Basic and acidic residues" evidence="1">
    <location>
        <begin position="234"/>
        <end position="248"/>
    </location>
</feature>
<evidence type="ECO:0000259" key="2">
    <source>
        <dbReference type="Pfam" id="PF17800"/>
    </source>
</evidence>
<dbReference type="AlphaFoldDB" id="A0A7S1ERV2"/>
<feature type="compositionally biased region" description="Low complexity" evidence="1">
    <location>
        <begin position="324"/>
        <end position="349"/>
    </location>
</feature>
<protein>
    <recommendedName>
        <fullName evidence="2">Nucleoplasmin-like domain-containing protein</fullName>
    </recommendedName>
</protein>
<dbReference type="Gene3D" id="2.60.120.340">
    <property type="entry name" value="Nucleoplasmin core domain"/>
    <property type="match status" value="1"/>
</dbReference>
<dbReference type="InterPro" id="IPR041232">
    <property type="entry name" value="NPL"/>
</dbReference>
<evidence type="ECO:0000313" key="3">
    <source>
        <dbReference type="EMBL" id="CAD8820051.1"/>
    </source>
</evidence>
<dbReference type="Pfam" id="PF17800">
    <property type="entry name" value="NPL"/>
    <property type="match status" value="1"/>
</dbReference>